<name>A0AAD6GIF9_9EURO</name>
<sequence length="237" mass="25768">MMKILMLHGSRQSGELFKAKIQAIEKLTKQALNSDVEFVYPTAPFALEPLGEVSELRDRHGTWRWFQSESFESLNQGLEKSLDLIASVLETSGPFDGIVGFSQGAALAVMVAAILETDRGAEFRRLEAEGGMPYPTSLTNSGHPPLKFVVAISGYKASHPAYQAFYEPPIMTPSLHFIGGMDTVVDEATSLRLVDCCLGTTDEAKASVIRHPGAHVIPSGKRQLVGIVQFIKSCMVA</sequence>
<dbReference type="InterPro" id="IPR029058">
    <property type="entry name" value="AB_hydrolase_fold"/>
</dbReference>
<dbReference type="GO" id="GO:0072330">
    <property type="term" value="P:monocarboxylic acid biosynthetic process"/>
    <property type="evidence" value="ECO:0007669"/>
    <property type="project" value="UniProtKB-ARBA"/>
</dbReference>
<dbReference type="Pfam" id="PF03959">
    <property type="entry name" value="FSH1"/>
    <property type="match status" value="1"/>
</dbReference>
<dbReference type="GO" id="GO:0017000">
    <property type="term" value="P:antibiotic biosynthetic process"/>
    <property type="evidence" value="ECO:0007669"/>
    <property type="project" value="UniProtKB-ARBA"/>
</dbReference>
<evidence type="ECO:0000259" key="2">
    <source>
        <dbReference type="Pfam" id="PF03959"/>
    </source>
</evidence>
<accession>A0AAD6GIF9</accession>
<evidence type="ECO:0000256" key="1">
    <source>
        <dbReference type="ARBA" id="ARBA00022801"/>
    </source>
</evidence>
<dbReference type="GO" id="GO:0019748">
    <property type="term" value="P:secondary metabolic process"/>
    <property type="evidence" value="ECO:0007669"/>
    <property type="project" value="TreeGrafter"/>
</dbReference>
<organism evidence="3 4">
    <name type="scientific">Penicillium frequentans</name>
    <dbReference type="NCBI Taxonomy" id="3151616"/>
    <lineage>
        <taxon>Eukaryota</taxon>
        <taxon>Fungi</taxon>
        <taxon>Dikarya</taxon>
        <taxon>Ascomycota</taxon>
        <taxon>Pezizomycotina</taxon>
        <taxon>Eurotiomycetes</taxon>
        <taxon>Eurotiomycetidae</taxon>
        <taxon>Eurotiales</taxon>
        <taxon>Aspergillaceae</taxon>
        <taxon>Penicillium</taxon>
    </lineage>
</organism>
<keyword evidence="4" id="KW-1185">Reference proteome</keyword>
<dbReference type="Proteomes" id="UP001220324">
    <property type="component" value="Unassembled WGS sequence"/>
</dbReference>
<keyword evidence="1" id="KW-0378">Hydrolase</keyword>
<evidence type="ECO:0000313" key="4">
    <source>
        <dbReference type="Proteomes" id="UP001220324"/>
    </source>
</evidence>
<dbReference type="InterPro" id="IPR005645">
    <property type="entry name" value="FSH-like_dom"/>
</dbReference>
<dbReference type="PANTHER" id="PTHR48070">
    <property type="entry name" value="ESTERASE OVCA2"/>
    <property type="match status" value="1"/>
</dbReference>
<dbReference type="AlphaFoldDB" id="A0AAD6GIF9"/>
<dbReference type="Gene3D" id="3.40.50.1820">
    <property type="entry name" value="alpha/beta hydrolase"/>
    <property type="match status" value="1"/>
</dbReference>
<dbReference type="SUPFAM" id="SSF53474">
    <property type="entry name" value="alpha/beta-Hydrolases"/>
    <property type="match status" value="1"/>
</dbReference>
<feature type="domain" description="Serine hydrolase" evidence="2">
    <location>
        <begin position="2"/>
        <end position="224"/>
    </location>
</feature>
<dbReference type="EMBL" id="JAQIZZ010000002">
    <property type="protein sequence ID" value="KAJ5552684.1"/>
    <property type="molecule type" value="Genomic_DNA"/>
</dbReference>
<comment type="caution">
    <text evidence="3">The sequence shown here is derived from an EMBL/GenBank/DDBJ whole genome shotgun (WGS) entry which is preliminary data.</text>
</comment>
<reference evidence="3 4" key="1">
    <citation type="journal article" date="2023" name="IMA Fungus">
        <title>Comparative genomic study of the Penicillium genus elucidates a diverse pangenome and 15 lateral gene transfer events.</title>
        <authorList>
            <person name="Petersen C."/>
            <person name="Sorensen T."/>
            <person name="Nielsen M.R."/>
            <person name="Sondergaard T.E."/>
            <person name="Sorensen J.L."/>
            <person name="Fitzpatrick D.A."/>
            <person name="Frisvad J.C."/>
            <person name="Nielsen K.L."/>
        </authorList>
    </citation>
    <scope>NUCLEOTIDE SEQUENCE [LARGE SCALE GENOMIC DNA]</scope>
    <source>
        <strain evidence="3 4">IBT 35679</strain>
    </source>
</reference>
<dbReference type="PANTHER" id="PTHR48070:SF6">
    <property type="entry name" value="ESTERASE OVCA2"/>
    <property type="match status" value="1"/>
</dbReference>
<protein>
    <recommendedName>
        <fullName evidence="2">Serine hydrolase domain-containing protein</fullName>
    </recommendedName>
</protein>
<dbReference type="GO" id="GO:0016787">
    <property type="term" value="F:hydrolase activity"/>
    <property type="evidence" value="ECO:0007669"/>
    <property type="project" value="UniProtKB-KW"/>
</dbReference>
<proteinExistence type="predicted"/>
<gene>
    <name evidence="3" type="ORF">N7494_002062</name>
</gene>
<evidence type="ECO:0000313" key="3">
    <source>
        <dbReference type="EMBL" id="KAJ5552684.1"/>
    </source>
</evidence>
<dbReference type="InterPro" id="IPR050593">
    <property type="entry name" value="LovG"/>
</dbReference>
<dbReference type="GO" id="GO:0005737">
    <property type="term" value="C:cytoplasm"/>
    <property type="evidence" value="ECO:0007669"/>
    <property type="project" value="TreeGrafter"/>
</dbReference>
<dbReference type="GO" id="GO:0005634">
    <property type="term" value="C:nucleus"/>
    <property type="evidence" value="ECO:0007669"/>
    <property type="project" value="TreeGrafter"/>
</dbReference>